<keyword evidence="2" id="KW-1185">Reference proteome</keyword>
<dbReference type="InterPro" id="IPR024033">
    <property type="entry name" value="OXTCase_su_AllG_h-dom"/>
</dbReference>
<dbReference type="Gene3D" id="1.10.10.660">
    <property type="entry name" value="conserved protein of unknown function from Enterococcus faecalis V583"/>
    <property type="match status" value="1"/>
</dbReference>
<evidence type="ECO:0000313" key="1">
    <source>
        <dbReference type="EMBL" id="MBG6088360.1"/>
    </source>
</evidence>
<proteinExistence type="predicted"/>
<accession>A0A931DE02</accession>
<evidence type="ECO:0000313" key="2">
    <source>
        <dbReference type="Proteomes" id="UP000614047"/>
    </source>
</evidence>
<reference evidence="1" key="1">
    <citation type="submission" date="2020-11" db="EMBL/GenBank/DDBJ databases">
        <title>Sequencing the genomes of 1000 actinobacteria strains.</title>
        <authorList>
            <person name="Klenk H.-P."/>
        </authorList>
    </citation>
    <scope>NUCLEOTIDE SEQUENCE</scope>
    <source>
        <strain evidence="1">DSM 43175</strain>
    </source>
</reference>
<dbReference type="AlphaFoldDB" id="A0A931DE02"/>
<protein>
    <recommendedName>
        <fullName evidence="3">DUF1116 domain-containing protein</fullName>
    </recommendedName>
</protein>
<dbReference type="EMBL" id="JADOUA010000001">
    <property type="protein sequence ID" value="MBG6088360.1"/>
    <property type="molecule type" value="Genomic_DNA"/>
</dbReference>
<gene>
    <name evidence="1" type="ORF">IW256_002473</name>
</gene>
<sequence>MTESATRLGGLLTRDPAVVTAGVGVLAEALERQAVPVEAVDWRPPPEGSEDALAAVLGRPGHAEANARAVGRMLSARPHLVDVRPAAEVLGLEKGTFLHAGPPLEWERASGPMRGALIGAMLLEGLAGTPEEAERALEGGAATLEPCHHHRAVGPMAGVVSPSMWMLVVEDAEHGGTAYCSLNEGLGKVLRYGAYGPEVIDRLRRMGTVLGPVLRSAVRGHGPVDLLAIMAQALQMGDELHNRNRAATSLLLRELAADLAEADAPRDRVAEALRFAAANDHFFLNPAMAAAKAAADAARGVPGSSMVVAMARNGTDFGIQVSGTGDRWFTGPAGVPDGLYLGAYGPADANPDIGDSAITETAGVGGFALAAAPAIVRFVGGEVPDALAATQRMYEITLAEHPVLQIPLLSFRGTPSGIDVTRVVRTGILPVIDTGIAGREAGTGQVGAGLVSPPAGVFRDALHALAAEAPGVPATPPAEPAAAP</sequence>
<dbReference type="Gene3D" id="3.90.1700.10">
    <property type="entry name" value="v583 domain like"/>
    <property type="match status" value="1"/>
</dbReference>
<evidence type="ECO:0008006" key="3">
    <source>
        <dbReference type="Google" id="ProtNLM"/>
    </source>
</evidence>
<organism evidence="1 2">
    <name type="scientific">Actinomadura viridis</name>
    <dbReference type="NCBI Taxonomy" id="58110"/>
    <lineage>
        <taxon>Bacteria</taxon>
        <taxon>Bacillati</taxon>
        <taxon>Actinomycetota</taxon>
        <taxon>Actinomycetes</taxon>
        <taxon>Streptosporangiales</taxon>
        <taxon>Thermomonosporaceae</taxon>
        <taxon>Actinomadura</taxon>
    </lineage>
</organism>
<comment type="caution">
    <text evidence="1">The sequence shown here is derived from an EMBL/GenBank/DDBJ whole genome shotgun (WGS) entry which is preliminary data.</text>
</comment>
<dbReference type="Proteomes" id="UP000614047">
    <property type="component" value="Unassembled WGS sequence"/>
</dbReference>
<dbReference type="Gene3D" id="3.90.1710.10">
    <property type="entry name" value="Enterococcus faecalis V583 domain"/>
    <property type="match status" value="1"/>
</dbReference>
<dbReference type="InterPro" id="IPR009499">
    <property type="entry name" value="AllG-like"/>
</dbReference>
<dbReference type="RefSeq" id="WP_197011091.1">
    <property type="nucleotide sequence ID" value="NZ_BAABES010000020.1"/>
</dbReference>
<dbReference type="Pfam" id="PF06545">
    <property type="entry name" value="AllG"/>
    <property type="match status" value="1"/>
</dbReference>
<name>A0A931DE02_9ACTN</name>